<dbReference type="OrthoDB" id="5407351at2759"/>
<name>A0A1Y2D304_9FUNG</name>
<evidence type="ECO:0000313" key="1">
    <source>
        <dbReference type="EMBL" id="ORY53669.1"/>
    </source>
</evidence>
<dbReference type="STRING" id="329046.A0A1Y2D304"/>
<organism evidence="1 2">
    <name type="scientific">Rhizoclosmatium globosum</name>
    <dbReference type="NCBI Taxonomy" id="329046"/>
    <lineage>
        <taxon>Eukaryota</taxon>
        <taxon>Fungi</taxon>
        <taxon>Fungi incertae sedis</taxon>
        <taxon>Chytridiomycota</taxon>
        <taxon>Chytridiomycota incertae sedis</taxon>
        <taxon>Chytridiomycetes</taxon>
        <taxon>Chytridiales</taxon>
        <taxon>Chytriomycetaceae</taxon>
        <taxon>Rhizoclosmatium</taxon>
    </lineage>
</organism>
<accession>A0A1Y2D304</accession>
<dbReference type="AlphaFoldDB" id="A0A1Y2D304"/>
<evidence type="ECO:0000313" key="2">
    <source>
        <dbReference type="Proteomes" id="UP000193642"/>
    </source>
</evidence>
<evidence type="ECO:0008006" key="3">
    <source>
        <dbReference type="Google" id="ProtNLM"/>
    </source>
</evidence>
<dbReference type="Proteomes" id="UP000193642">
    <property type="component" value="Unassembled WGS sequence"/>
</dbReference>
<reference evidence="1 2" key="1">
    <citation type="submission" date="2016-07" db="EMBL/GenBank/DDBJ databases">
        <title>Pervasive Adenine N6-methylation of Active Genes in Fungi.</title>
        <authorList>
            <consortium name="DOE Joint Genome Institute"/>
            <person name="Mondo S.J."/>
            <person name="Dannebaum R.O."/>
            <person name="Kuo R.C."/>
            <person name="Labutti K."/>
            <person name="Haridas S."/>
            <person name="Kuo A."/>
            <person name="Salamov A."/>
            <person name="Ahrendt S.R."/>
            <person name="Lipzen A."/>
            <person name="Sullivan W."/>
            <person name="Andreopoulos W.B."/>
            <person name="Clum A."/>
            <person name="Lindquist E."/>
            <person name="Daum C."/>
            <person name="Ramamoorthy G.K."/>
            <person name="Gryganskyi A."/>
            <person name="Culley D."/>
            <person name="Magnuson J.K."/>
            <person name="James T.Y."/>
            <person name="O'Malley M.A."/>
            <person name="Stajich J.E."/>
            <person name="Spatafora J.W."/>
            <person name="Visel A."/>
            <person name="Grigoriev I.V."/>
        </authorList>
    </citation>
    <scope>NUCLEOTIDE SEQUENCE [LARGE SCALE GENOMIC DNA]</scope>
    <source>
        <strain evidence="1 2">JEL800</strain>
    </source>
</reference>
<comment type="caution">
    <text evidence="1">The sequence shown here is derived from an EMBL/GenBank/DDBJ whole genome shotgun (WGS) entry which is preliminary data.</text>
</comment>
<dbReference type="Gene3D" id="6.10.280.230">
    <property type="match status" value="1"/>
</dbReference>
<sequence length="166" mass="18505">MVQMNPVQYTPPSMQQQHQQPVTAFQNQSRFVPRNRNQLFTPQPFLASPSINTPIHQQHPSSVLQQQYDDKAFDEAFEEATAHANTPSPIQDQQDWAAEYATSTQQQPEVNIVGSDASSLLAQTAGHLVQTVDGATNPKFANSKFIEFMKQIRDGQLGVEGNKVLN</sequence>
<proteinExistence type="predicted"/>
<protein>
    <recommendedName>
        <fullName evidence="3">Peroxin 20</fullName>
    </recommendedName>
</protein>
<gene>
    <name evidence="1" type="ORF">BCR33DRAFT_5634</name>
</gene>
<keyword evidence="2" id="KW-1185">Reference proteome</keyword>
<dbReference type="EMBL" id="MCGO01000001">
    <property type="protein sequence ID" value="ORY53669.1"/>
    <property type="molecule type" value="Genomic_DNA"/>
</dbReference>